<sequence length="85" mass="9784">MTGRGFDWSFKVIFDQAPSSSINIVQNINKESLLKLVDRKAVPKYIGGDLDVPIQPLGKPVWEYYCNFEEEFEGNTILKLNIEYI</sequence>
<name>A0AAV7IN97_COTGL</name>
<dbReference type="Proteomes" id="UP000826195">
    <property type="component" value="Unassembled WGS sequence"/>
</dbReference>
<protein>
    <submittedName>
        <fullName evidence="1">Uncharacterized protein</fullName>
    </submittedName>
</protein>
<accession>A0AAV7IN97</accession>
<dbReference type="InterPro" id="IPR036865">
    <property type="entry name" value="CRAL-TRIO_dom_sf"/>
</dbReference>
<dbReference type="EMBL" id="JAHXZJ010001119">
    <property type="protein sequence ID" value="KAH0554334.1"/>
    <property type="molecule type" value="Genomic_DNA"/>
</dbReference>
<comment type="caution">
    <text evidence="1">The sequence shown here is derived from an EMBL/GenBank/DDBJ whole genome shotgun (WGS) entry which is preliminary data.</text>
</comment>
<proteinExistence type="predicted"/>
<evidence type="ECO:0000313" key="2">
    <source>
        <dbReference type="Proteomes" id="UP000826195"/>
    </source>
</evidence>
<dbReference type="AlphaFoldDB" id="A0AAV7IN97"/>
<keyword evidence="2" id="KW-1185">Reference proteome</keyword>
<gene>
    <name evidence="1" type="ORF">KQX54_009585</name>
</gene>
<dbReference type="SUPFAM" id="SSF52087">
    <property type="entry name" value="CRAL/TRIO domain"/>
    <property type="match status" value="1"/>
</dbReference>
<evidence type="ECO:0000313" key="1">
    <source>
        <dbReference type="EMBL" id="KAH0554334.1"/>
    </source>
</evidence>
<organism evidence="1 2">
    <name type="scientific">Cotesia glomerata</name>
    <name type="common">Lepidopteran parasitic wasp</name>
    <name type="synonym">Apanteles glomeratus</name>
    <dbReference type="NCBI Taxonomy" id="32391"/>
    <lineage>
        <taxon>Eukaryota</taxon>
        <taxon>Metazoa</taxon>
        <taxon>Ecdysozoa</taxon>
        <taxon>Arthropoda</taxon>
        <taxon>Hexapoda</taxon>
        <taxon>Insecta</taxon>
        <taxon>Pterygota</taxon>
        <taxon>Neoptera</taxon>
        <taxon>Endopterygota</taxon>
        <taxon>Hymenoptera</taxon>
        <taxon>Apocrita</taxon>
        <taxon>Ichneumonoidea</taxon>
        <taxon>Braconidae</taxon>
        <taxon>Microgastrinae</taxon>
        <taxon>Cotesia</taxon>
    </lineage>
</organism>
<reference evidence="1 2" key="1">
    <citation type="journal article" date="2021" name="J. Hered.">
        <title>A chromosome-level genome assembly of the parasitoid wasp, Cotesia glomerata (Hymenoptera: Braconidae).</title>
        <authorList>
            <person name="Pinto B.J."/>
            <person name="Weis J.J."/>
            <person name="Gamble T."/>
            <person name="Ode P.J."/>
            <person name="Paul R."/>
            <person name="Zaspel J.M."/>
        </authorList>
    </citation>
    <scope>NUCLEOTIDE SEQUENCE [LARGE SCALE GENOMIC DNA]</scope>
    <source>
        <strain evidence="1">CgM1</strain>
    </source>
</reference>